<dbReference type="PANTHER" id="PTHR10587:SF125">
    <property type="entry name" value="POLYSACCHARIDE DEACETYLASE YHEN-RELATED"/>
    <property type="match status" value="1"/>
</dbReference>
<dbReference type="InterPro" id="IPR002509">
    <property type="entry name" value="NODB_dom"/>
</dbReference>
<name>A0A3N4PNU4_9BACT</name>
<keyword evidence="2" id="KW-0858">Xylan degradation</keyword>
<dbReference type="AlphaFoldDB" id="A0A3N4PNU4"/>
<gene>
    <name evidence="2" type="ORF">EGT74_14785</name>
</gene>
<evidence type="ECO:0000313" key="3">
    <source>
        <dbReference type="Proteomes" id="UP000278351"/>
    </source>
</evidence>
<protein>
    <submittedName>
        <fullName evidence="2">Xylanase</fullName>
    </submittedName>
</protein>
<keyword evidence="3" id="KW-1185">Reference proteome</keyword>
<reference evidence="2 3" key="1">
    <citation type="submission" date="2018-11" db="EMBL/GenBank/DDBJ databases">
        <title>Chitinophaga lutea sp.nov., isolate from arsenic contaminated soil.</title>
        <authorList>
            <person name="Zong Y."/>
        </authorList>
    </citation>
    <scope>NUCLEOTIDE SEQUENCE [LARGE SCALE GENOMIC DNA]</scope>
    <source>
        <strain evidence="2 3">ZY74</strain>
    </source>
</reference>
<proteinExistence type="predicted"/>
<comment type="caution">
    <text evidence="2">The sequence shown here is derived from an EMBL/GenBank/DDBJ whole genome shotgun (WGS) entry which is preliminary data.</text>
</comment>
<dbReference type="Pfam" id="PF01522">
    <property type="entry name" value="Polysacc_deac_1"/>
    <property type="match status" value="1"/>
</dbReference>
<organism evidence="2 3">
    <name type="scientific">Chitinophaga lutea</name>
    <dbReference type="NCBI Taxonomy" id="2488634"/>
    <lineage>
        <taxon>Bacteria</taxon>
        <taxon>Pseudomonadati</taxon>
        <taxon>Bacteroidota</taxon>
        <taxon>Chitinophagia</taxon>
        <taxon>Chitinophagales</taxon>
        <taxon>Chitinophagaceae</taxon>
        <taxon>Chitinophaga</taxon>
    </lineage>
</organism>
<feature type="domain" description="NodB homology" evidence="1">
    <location>
        <begin position="38"/>
        <end position="133"/>
    </location>
</feature>
<keyword evidence="2" id="KW-0119">Carbohydrate metabolism</keyword>
<keyword evidence="2" id="KW-0378">Hydrolase</keyword>
<dbReference type="EMBL" id="RPDH01000002">
    <property type="protein sequence ID" value="RPE08319.1"/>
    <property type="molecule type" value="Genomic_DNA"/>
</dbReference>
<evidence type="ECO:0000313" key="2">
    <source>
        <dbReference type="EMBL" id="RPE08319.1"/>
    </source>
</evidence>
<evidence type="ECO:0000259" key="1">
    <source>
        <dbReference type="Pfam" id="PF01522"/>
    </source>
</evidence>
<keyword evidence="2" id="KW-0326">Glycosidase</keyword>
<dbReference type="Gene3D" id="3.20.20.370">
    <property type="entry name" value="Glycoside hydrolase/deacetylase"/>
    <property type="match status" value="1"/>
</dbReference>
<dbReference type="GO" id="GO:0045493">
    <property type="term" value="P:xylan catabolic process"/>
    <property type="evidence" value="ECO:0007669"/>
    <property type="project" value="UniProtKB-KW"/>
</dbReference>
<accession>A0A3N4PNU4</accession>
<dbReference type="SUPFAM" id="SSF88713">
    <property type="entry name" value="Glycoside hydrolase/deacetylase"/>
    <property type="match status" value="1"/>
</dbReference>
<dbReference type="GO" id="GO:0016798">
    <property type="term" value="F:hydrolase activity, acting on glycosyl bonds"/>
    <property type="evidence" value="ECO:0007669"/>
    <property type="project" value="UniProtKB-KW"/>
</dbReference>
<dbReference type="InterPro" id="IPR050248">
    <property type="entry name" value="Polysacc_deacetylase_ArnD"/>
</dbReference>
<dbReference type="Proteomes" id="UP000278351">
    <property type="component" value="Unassembled WGS sequence"/>
</dbReference>
<dbReference type="PANTHER" id="PTHR10587">
    <property type="entry name" value="GLYCOSYL TRANSFERASE-RELATED"/>
    <property type="match status" value="1"/>
</dbReference>
<dbReference type="InterPro" id="IPR011330">
    <property type="entry name" value="Glyco_hydro/deAcase_b/a-brl"/>
</dbReference>
<dbReference type="GO" id="GO:0016810">
    <property type="term" value="F:hydrolase activity, acting on carbon-nitrogen (but not peptide) bonds"/>
    <property type="evidence" value="ECO:0007669"/>
    <property type="project" value="InterPro"/>
</dbReference>
<sequence>MGIAYLYRITRIRMKTLAVILFVSVLVAFKEEPSAYRAPIKYIYLTFDDGPLQGSENIDSVVLAEQLKISVFLVGEHAEESKKLQSYYGMYERNPYVESYNHSFTHAHNKYQQFYSNPLNVVNDVEKNESSLNLRYKIVRLPGRNMWRVGNKKRDDGVSGKAAADSLAARGFKLFGWDIEWQHHDQDGTPVQTVQQMAKAINARLAAGSTLTKDHIVILVHDEMFQKKWEESELKQLIDTLRRNDHYVFEHIRFYPPGN</sequence>
<keyword evidence="2" id="KW-0624">Polysaccharide degradation</keyword>
<dbReference type="CDD" id="cd10946">
    <property type="entry name" value="CE4_Mll8295_like"/>
    <property type="match status" value="1"/>
</dbReference>